<evidence type="ECO:0000313" key="3">
    <source>
        <dbReference type="Proteomes" id="UP001551675"/>
    </source>
</evidence>
<accession>A0ABV3G9U2</accession>
<sequence>MLRQLGVDAALSAESRAGGLPSALPGRDLLDTPALGISPACEDALILKEQLMIDPRFPLASWFLIVSGAGFLIVYALPLLLAPLRWARWFRWEVASSPTDLTVYFGRCLGGVAVAVTWAALAAASDPEHHVIVFDLIAVACGLQTLIHVDGAVRRTQPWTETVEIGLYAALCGASVAIRVLLLT</sequence>
<evidence type="ECO:0000256" key="1">
    <source>
        <dbReference type="SAM" id="Phobius"/>
    </source>
</evidence>
<keyword evidence="3" id="KW-1185">Reference proteome</keyword>
<proteinExistence type="predicted"/>
<reference evidence="2 3" key="1">
    <citation type="submission" date="2024-06" db="EMBL/GenBank/DDBJ databases">
        <title>The Natural Products Discovery Center: Release of the First 8490 Sequenced Strains for Exploring Actinobacteria Biosynthetic Diversity.</title>
        <authorList>
            <person name="Kalkreuter E."/>
            <person name="Kautsar S.A."/>
            <person name="Yang D."/>
            <person name="Bader C.D."/>
            <person name="Teijaro C.N."/>
            <person name="Fluegel L."/>
            <person name="Davis C.M."/>
            <person name="Simpson J.R."/>
            <person name="Lauterbach L."/>
            <person name="Steele A.D."/>
            <person name="Gui C."/>
            <person name="Meng S."/>
            <person name="Li G."/>
            <person name="Viehrig K."/>
            <person name="Ye F."/>
            <person name="Su P."/>
            <person name="Kiefer A.F."/>
            <person name="Nichols A."/>
            <person name="Cepeda A.J."/>
            <person name="Yan W."/>
            <person name="Fan B."/>
            <person name="Jiang Y."/>
            <person name="Adhikari A."/>
            <person name="Zheng C.-J."/>
            <person name="Schuster L."/>
            <person name="Cowan T.M."/>
            <person name="Smanski M.J."/>
            <person name="Chevrette M.G."/>
            <person name="De Carvalho L.P.S."/>
            <person name="Shen B."/>
        </authorList>
    </citation>
    <scope>NUCLEOTIDE SEQUENCE [LARGE SCALE GENOMIC DNA]</scope>
    <source>
        <strain evidence="2 3">NPDC050100</strain>
    </source>
</reference>
<comment type="caution">
    <text evidence="2">The sequence shown here is derived from an EMBL/GenBank/DDBJ whole genome shotgun (WGS) entry which is preliminary data.</text>
</comment>
<dbReference type="RefSeq" id="WP_358130948.1">
    <property type="nucleotide sequence ID" value="NZ_JBFALK010000003.1"/>
</dbReference>
<feature type="transmembrane region" description="Helical" evidence="1">
    <location>
        <begin position="59"/>
        <end position="81"/>
    </location>
</feature>
<keyword evidence="1" id="KW-0812">Transmembrane</keyword>
<keyword evidence="1" id="KW-1133">Transmembrane helix</keyword>
<evidence type="ECO:0000313" key="2">
    <source>
        <dbReference type="EMBL" id="MEV0968362.1"/>
    </source>
</evidence>
<name>A0ABV3G9U2_MICGL</name>
<evidence type="ECO:0008006" key="4">
    <source>
        <dbReference type="Google" id="ProtNLM"/>
    </source>
</evidence>
<organism evidence="2 3">
    <name type="scientific">Microtetraspora glauca</name>
    <dbReference type="NCBI Taxonomy" id="1996"/>
    <lineage>
        <taxon>Bacteria</taxon>
        <taxon>Bacillati</taxon>
        <taxon>Actinomycetota</taxon>
        <taxon>Actinomycetes</taxon>
        <taxon>Streptosporangiales</taxon>
        <taxon>Streptosporangiaceae</taxon>
        <taxon>Microtetraspora</taxon>
    </lineage>
</organism>
<feature type="transmembrane region" description="Helical" evidence="1">
    <location>
        <begin position="165"/>
        <end position="182"/>
    </location>
</feature>
<dbReference type="EMBL" id="JBFALK010000003">
    <property type="protein sequence ID" value="MEV0968362.1"/>
    <property type="molecule type" value="Genomic_DNA"/>
</dbReference>
<keyword evidence="1" id="KW-0472">Membrane</keyword>
<dbReference type="Proteomes" id="UP001551675">
    <property type="component" value="Unassembled WGS sequence"/>
</dbReference>
<gene>
    <name evidence="2" type="ORF">AB0I59_06985</name>
</gene>
<protein>
    <recommendedName>
        <fullName evidence="4">DUF4345 domain-containing protein</fullName>
    </recommendedName>
</protein>
<feature type="transmembrane region" description="Helical" evidence="1">
    <location>
        <begin position="131"/>
        <end position="153"/>
    </location>
</feature>
<feature type="transmembrane region" description="Helical" evidence="1">
    <location>
        <begin position="101"/>
        <end position="124"/>
    </location>
</feature>